<accession>A0A835YVR1</accession>
<gene>
    <name evidence="1" type="ORF">JKP88DRAFT_348975</name>
</gene>
<reference evidence="1" key="1">
    <citation type="submission" date="2021-02" db="EMBL/GenBank/DDBJ databases">
        <title>First Annotated Genome of the Yellow-green Alga Tribonema minus.</title>
        <authorList>
            <person name="Mahan K.M."/>
        </authorList>
    </citation>
    <scope>NUCLEOTIDE SEQUENCE</scope>
    <source>
        <strain evidence="1">UTEX B ZZ1240</strain>
    </source>
</reference>
<sequence>MQTRKKARDGSASARVMQHAELLRCMVEYLGDDKDLCSFATLSRTARDDRMWTPALECLCQEFPLPECSSFEIPEDDNLSPAAPPGFVRLARHKIINSSPKFNSDTGVLEFAFTTDSHAEFNAHCHSWRHCENHMDPSERVSAQFVDPRHAEPECFARLPAVRQWAALHKYVAAVMRRLHAPLTNAGGRANMKSTAEWACDSLLEHRYLQEDIRNQALARLSTSSAARGSTKLCVSDFEAIGLRPGSWAREAIVHGWADWCPDGSSSSRELLFCITGVHF</sequence>
<organism evidence="1 2">
    <name type="scientific">Tribonema minus</name>
    <dbReference type="NCBI Taxonomy" id="303371"/>
    <lineage>
        <taxon>Eukaryota</taxon>
        <taxon>Sar</taxon>
        <taxon>Stramenopiles</taxon>
        <taxon>Ochrophyta</taxon>
        <taxon>PX clade</taxon>
        <taxon>Xanthophyceae</taxon>
        <taxon>Tribonematales</taxon>
        <taxon>Tribonemataceae</taxon>
        <taxon>Tribonema</taxon>
    </lineage>
</organism>
<keyword evidence="2" id="KW-1185">Reference proteome</keyword>
<protein>
    <submittedName>
        <fullName evidence="1">Uncharacterized protein</fullName>
    </submittedName>
</protein>
<comment type="caution">
    <text evidence="1">The sequence shown here is derived from an EMBL/GenBank/DDBJ whole genome shotgun (WGS) entry which is preliminary data.</text>
</comment>
<evidence type="ECO:0000313" key="1">
    <source>
        <dbReference type="EMBL" id="KAG5182295.1"/>
    </source>
</evidence>
<dbReference type="AlphaFoldDB" id="A0A835YVR1"/>
<dbReference type="EMBL" id="JAFCMP010000257">
    <property type="protein sequence ID" value="KAG5182295.1"/>
    <property type="molecule type" value="Genomic_DNA"/>
</dbReference>
<evidence type="ECO:0000313" key="2">
    <source>
        <dbReference type="Proteomes" id="UP000664859"/>
    </source>
</evidence>
<dbReference type="Proteomes" id="UP000664859">
    <property type="component" value="Unassembled WGS sequence"/>
</dbReference>
<name>A0A835YVR1_9STRA</name>
<proteinExistence type="predicted"/>